<keyword evidence="3" id="KW-0560">Oxidoreductase</keyword>
<feature type="domain" description="Ribonucleotide reductase large subunit C-terminal" evidence="5">
    <location>
        <begin position="204"/>
        <end position="552"/>
    </location>
</feature>
<reference evidence="7" key="1">
    <citation type="submission" date="2016-10" db="EMBL/GenBank/DDBJ databases">
        <authorList>
            <person name="Varghese N."/>
            <person name="Submissions S."/>
        </authorList>
    </citation>
    <scope>NUCLEOTIDE SEQUENCE [LARGE SCALE GENOMIC DNA]</scope>
    <source>
        <strain evidence="7">DSM 44993</strain>
    </source>
</reference>
<dbReference type="STRING" id="394193.SAMN04489732_1299"/>
<evidence type="ECO:0000313" key="7">
    <source>
        <dbReference type="Proteomes" id="UP000198582"/>
    </source>
</evidence>
<evidence type="ECO:0000256" key="2">
    <source>
        <dbReference type="ARBA" id="ARBA00022628"/>
    </source>
</evidence>
<evidence type="ECO:0000256" key="4">
    <source>
        <dbReference type="ARBA" id="ARBA00023285"/>
    </source>
</evidence>
<dbReference type="Proteomes" id="UP000198582">
    <property type="component" value="Unassembled WGS sequence"/>
</dbReference>
<dbReference type="SUPFAM" id="SSF51998">
    <property type="entry name" value="PFL-like glycyl radical enzymes"/>
    <property type="match status" value="1"/>
</dbReference>
<sequence length="570" mass="59682">MYQSTFPTSPQLEAYLRSGRMISEHETAQDMVTRIVAALEHADARFDPAGAEAFGERLGWACDTERIVFSTPIMTNAGRHFDRPLAACAVPPVDLRGDLSQVKTVVDDHHRAGMGTGFNLDELDDPVSVLLYLNDVAVAGANSGTEDRPVGNMAILALDHPAAAEFIGCKVGADARGETWKFNISLHITDAQMRAALGGPGRERDLLTAASEAAHACADPGLLFTDRMNEGNPTSEVGAYVSTAPCAEVGLVAGETCQFGYLNLGRFHTGDAGVPVDLGALADTTRTLVRALDDAIEASLAHYPSPLSAQVMGTKRKIGVGVCGLADLLLAAGLPYDSVEGRRLAQEVLALVNYTSKLASVELARTRGGCPAVAGGLSRYADPAFLRRFADLEVDSVTRGDWAALADEIATTGHLRNSSTIAVPPTGRSAPVVRASTGIEPLFRLSDDLPGHQRAGVVAALKAAGRTDVLSFASTHGRLPADPTLPERLRAVLATATQISPGGHLAMAAAVQACVDEAVSKTVNLPASATSIEVYDTYATAFELGCKGITVYVDGSRDVQPQALATATAS</sequence>
<evidence type="ECO:0000313" key="6">
    <source>
        <dbReference type="EMBL" id="SEP53584.1"/>
    </source>
</evidence>
<keyword evidence="2" id="KW-0846">Cobalamin</keyword>
<evidence type="ECO:0000259" key="5">
    <source>
        <dbReference type="Pfam" id="PF02867"/>
    </source>
</evidence>
<dbReference type="GO" id="GO:0004748">
    <property type="term" value="F:ribonucleoside-diphosphate reductase activity, thioredoxin disulfide as acceptor"/>
    <property type="evidence" value="ECO:0007669"/>
    <property type="project" value="TreeGrafter"/>
</dbReference>
<dbReference type="RefSeq" id="WP_091628352.1">
    <property type="nucleotide sequence ID" value="NZ_FOEF01000029.1"/>
</dbReference>
<keyword evidence="4" id="KW-0170">Cobalt</keyword>
<gene>
    <name evidence="6" type="ORF">SAMN04489732_1299</name>
</gene>
<dbReference type="PANTHER" id="PTHR43371:SF1">
    <property type="entry name" value="RIBONUCLEOSIDE-DIPHOSPHATE REDUCTASE"/>
    <property type="match status" value="1"/>
</dbReference>
<evidence type="ECO:0000256" key="1">
    <source>
        <dbReference type="ARBA" id="ARBA00001922"/>
    </source>
</evidence>
<name>A0A1H8YN03_9PSEU</name>
<dbReference type="PRINTS" id="PR01183">
    <property type="entry name" value="RIBORDTASEM1"/>
</dbReference>
<evidence type="ECO:0000256" key="3">
    <source>
        <dbReference type="ARBA" id="ARBA00023002"/>
    </source>
</evidence>
<dbReference type="Pfam" id="PF02867">
    <property type="entry name" value="Ribonuc_red_lgC"/>
    <property type="match status" value="1"/>
</dbReference>
<dbReference type="InterPro" id="IPR050862">
    <property type="entry name" value="RdRp_reductase_class-2"/>
</dbReference>
<dbReference type="EMBL" id="FOEF01000029">
    <property type="protein sequence ID" value="SEP53584.1"/>
    <property type="molecule type" value="Genomic_DNA"/>
</dbReference>
<protein>
    <submittedName>
        <fullName evidence="6">Ribonucleoside-diphosphate reductase class II</fullName>
    </submittedName>
</protein>
<comment type="cofactor">
    <cofactor evidence="1">
        <name>adenosylcob(III)alamin</name>
        <dbReference type="ChEBI" id="CHEBI:18408"/>
    </cofactor>
</comment>
<dbReference type="PANTHER" id="PTHR43371">
    <property type="entry name" value="VITAMIN B12-DEPENDENT RIBONUCLEOTIDE REDUCTASE"/>
    <property type="match status" value="1"/>
</dbReference>
<dbReference type="GO" id="GO:0031419">
    <property type="term" value="F:cobalamin binding"/>
    <property type="evidence" value="ECO:0007669"/>
    <property type="project" value="UniProtKB-KW"/>
</dbReference>
<dbReference type="OrthoDB" id="9762933at2"/>
<dbReference type="AlphaFoldDB" id="A0A1H8YN03"/>
<dbReference type="Gene3D" id="3.20.70.20">
    <property type="match status" value="1"/>
</dbReference>
<proteinExistence type="predicted"/>
<accession>A0A1H8YN03</accession>
<keyword evidence="7" id="KW-1185">Reference proteome</keyword>
<dbReference type="InterPro" id="IPR000788">
    <property type="entry name" value="RNR_lg_C"/>
</dbReference>
<organism evidence="6 7">
    <name type="scientific">Amycolatopsis saalfeldensis</name>
    <dbReference type="NCBI Taxonomy" id="394193"/>
    <lineage>
        <taxon>Bacteria</taxon>
        <taxon>Bacillati</taxon>
        <taxon>Actinomycetota</taxon>
        <taxon>Actinomycetes</taxon>
        <taxon>Pseudonocardiales</taxon>
        <taxon>Pseudonocardiaceae</taxon>
        <taxon>Amycolatopsis</taxon>
    </lineage>
</organism>